<dbReference type="EMBL" id="BARU01043288">
    <property type="protein sequence ID" value="GAH79750.1"/>
    <property type="molecule type" value="Genomic_DNA"/>
</dbReference>
<protein>
    <recommendedName>
        <fullName evidence="1">Translation elongation factor EFTs/EF1B dimerisation domain-containing protein</fullName>
    </recommendedName>
</protein>
<feature type="non-terminal residue" evidence="2">
    <location>
        <position position="35"/>
    </location>
</feature>
<evidence type="ECO:0000313" key="2">
    <source>
        <dbReference type="EMBL" id="GAH79750.1"/>
    </source>
</evidence>
<sequence>MVELHCESDFVARSEDFQELAHELCLQIAAMDPKK</sequence>
<proteinExistence type="predicted"/>
<evidence type="ECO:0000259" key="1">
    <source>
        <dbReference type="Pfam" id="PF00889"/>
    </source>
</evidence>
<dbReference type="InterPro" id="IPR014039">
    <property type="entry name" value="Transl_elong_EFTs/EF1B_dimer"/>
</dbReference>
<organism evidence="2">
    <name type="scientific">marine sediment metagenome</name>
    <dbReference type="NCBI Taxonomy" id="412755"/>
    <lineage>
        <taxon>unclassified sequences</taxon>
        <taxon>metagenomes</taxon>
        <taxon>ecological metagenomes</taxon>
    </lineage>
</organism>
<dbReference type="GO" id="GO:0003746">
    <property type="term" value="F:translation elongation factor activity"/>
    <property type="evidence" value="ECO:0007669"/>
    <property type="project" value="InterPro"/>
</dbReference>
<reference evidence="2" key="1">
    <citation type="journal article" date="2014" name="Front. Microbiol.">
        <title>High frequency of phylogenetically diverse reductive dehalogenase-homologous genes in deep subseafloor sedimentary metagenomes.</title>
        <authorList>
            <person name="Kawai M."/>
            <person name="Futagami T."/>
            <person name="Toyoda A."/>
            <person name="Takaki Y."/>
            <person name="Nishi S."/>
            <person name="Hori S."/>
            <person name="Arai W."/>
            <person name="Tsubouchi T."/>
            <person name="Morono Y."/>
            <person name="Uchiyama I."/>
            <person name="Ito T."/>
            <person name="Fujiyama A."/>
            <person name="Inagaki F."/>
            <person name="Takami H."/>
        </authorList>
    </citation>
    <scope>NUCLEOTIDE SEQUENCE</scope>
    <source>
        <strain evidence="2">Expedition CK06-06</strain>
    </source>
</reference>
<feature type="domain" description="Translation elongation factor EFTs/EF1B dimerisation" evidence="1">
    <location>
        <begin position="1"/>
        <end position="33"/>
    </location>
</feature>
<dbReference type="Pfam" id="PF00889">
    <property type="entry name" value="EF_TS"/>
    <property type="match status" value="1"/>
</dbReference>
<dbReference type="InterPro" id="IPR036402">
    <property type="entry name" value="EF-Ts_dimer_sf"/>
</dbReference>
<dbReference type="SUPFAM" id="SSF54713">
    <property type="entry name" value="Elongation factor Ts (EF-Ts), dimerisation domain"/>
    <property type="match status" value="1"/>
</dbReference>
<dbReference type="AlphaFoldDB" id="X1JDZ4"/>
<dbReference type="Gene3D" id="3.30.479.20">
    <property type="entry name" value="Elongation factor Ts, dimerisation domain"/>
    <property type="match status" value="1"/>
</dbReference>
<gene>
    <name evidence="2" type="ORF">S03H2_66321</name>
</gene>
<name>X1JDZ4_9ZZZZ</name>
<comment type="caution">
    <text evidence="2">The sequence shown here is derived from an EMBL/GenBank/DDBJ whole genome shotgun (WGS) entry which is preliminary data.</text>
</comment>
<accession>X1JDZ4</accession>